<name>A0A1Y4SUN4_9FIRM</name>
<protein>
    <recommendedName>
        <fullName evidence="3">Hydrolase</fullName>
    </recommendedName>
</protein>
<dbReference type="Proteomes" id="UP000195305">
    <property type="component" value="Unassembled WGS sequence"/>
</dbReference>
<dbReference type="NCBIfam" id="TIGR01484">
    <property type="entry name" value="HAD-SF-IIB"/>
    <property type="match status" value="1"/>
</dbReference>
<sequence length="244" mass="27882">MPNALASDIDYTLYFPNKNPSISLEDQQAIAHYQKAGYLFGLCSGRPYSGVINLFDTIHPDFYIISSGAIILDKNLQPLYEKHVTYHTIQNIFYQYQNQALIIIHTKKDIYKTQKEFSADSCILFHSIEQIKEIIYGISLVFHNETQAYQETQNINHMYKDVFAFQNLDSIDIVSKGCSKGEAIKRVREHFHIKTFAGIGDSYNDLPMLKCVDIPITLNTSPQPLKDISQLHVESVAQAIKELL</sequence>
<dbReference type="Gene3D" id="3.40.50.1000">
    <property type="entry name" value="HAD superfamily/HAD-like"/>
    <property type="match status" value="1"/>
</dbReference>
<dbReference type="OrthoDB" id="306707at2"/>
<dbReference type="GO" id="GO:0016791">
    <property type="term" value="F:phosphatase activity"/>
    <property type="evidence" value="ECO:0007669"/>
    <property type="project" value="TreeGrafter"/>
</dbReference>
<evidence type="ECO:0000313" key="1">
    <source>
        <dbReference type="EMBL" id="OUQ32662.1"/>
    </source>
</evidence>
<dbReference type="PROSITE" id="PS01229">
    <property type="entry name" value="COF_2"/>
    <property type="match status" value="1"/>
</dbReference>
<gene>
    <name evidence="1" type="ORF">B5E75_12030</name>
</gene>
<dbReference type="SUPFAM" id="SSF56784">
    <property type="entry name" value="HAD-like"/>
    <property type="match status" value="1"/>
</dbReference>
<dbReference type="AlphaFoldDB" id="A0A1Y4SUN4"/>
<comment type="caution">
    <text evidence="1">The sequence shown here is derived from an EMBL/GenBank/DDBJ whole genome shotgun (WGS) entry which is preliminary data.</text>
</comment>
<dbReference type="RefSeq" id="WP_087359553.1">
    <property type="nucleotide sequence ID" value="NZ_NFLJ01000041.1"/>
</dbReference>
<dbReference type="InterPro" id="IPR023214">
    <property type="entry name" value="HAD_sf"/>
</dbReference>
<keyword evidence="2" id="KW-1185">Reference proteome</keyword>
<accession>A0A1Y4SUN4</accession>
<organism evidence="1 2">
    <name type="scientific">Massilimicrobiota timonensis</name>
    <dbReference type="NCBI Taxonomy" id="1776392"/>
    <lineage>
        <taxon>Bacteria</taxon>
        <taxon>Bacillati</taxon>
        <taxon>Bacillota</taxon>
        <taxon>Erysipelotrichia</taxon>
        <taxon>Erysipelotrichales</taxon>
        <taxon>Erysipelotrichaceae</taxon>
        <taxon>Massilimicrobiota</taxon>
    </lineage>
</organism>
<dbReference type="InterPro" id="IPR006379">
    <property type="entry name" value="HAD-SF_hydro_IIB"/>
</dbReference>
<dbReference type="InterPro" id="IPR036412">
    <property type="entry name" value="HAD-like_sf"/>
</dbReference>
<dbReference type="Pfam" id="PF08282">
    <property type="entry name" value="Hydrolase_3"/>
    <property type="match status" value="1"/>
</dbReference>
<dbReference type="PANTHER" id="PTHR10000">
    <property type="entry name" value="PHOSPHOSERINE PHOSPHATASE"/>
    <property type="match status" value="1"/>
</dbReference>
<proteinExistence type="predicted"/>
<dbReference type="PANTHER" id="PTHR10000:SF53">
    <property type="entry name" value="5-AMINO-6-(5-PHOSPHO-D-RIBITYLAMINO)URACIL PHOSPHATASE YBJI-RELATED"/>
    <property type="match status" value="1"/>
</dbReference>
<dbReference type="GO" id="GO:0000287">
    <property type="term" value="F:magnesium ion binding"/>
    <property type="evidence" value="ECO:0007669"/>
    <property type="project" value="TreeGrafter"/>
</dbReference>
<dbReference type="EMBL" id="NFLJ01000041">
    <property type="protein sequence ID" value="OUQ32662.1"/>
    <property type="molecule type" value="Genomic_DNA"/>
</dbReference>
<evidence type="ECO:0000313" key="2">
    <source>
        <dbReference type="Proteomes" id="UP000195305"/>
    </source>
</evidence>
<reference evidence="1 2" key="1">
    <citation type="journal article" date="2018" name="BMC Genomics">
        <title>Whole genome sequencing and function prediction of 133 gut anaerobes isolated from chicken caecum in pure cultures.</title>
        <authorList>
            <person name="Medvecky M."/>
            <person name="Cejkova D."/>
            <person name="Polansky O."/>
            <person name="Karasova D."/>
            <person name="Kubasova T."/>
            <person name="Cizek A."/>
            <person name="Rychlik I."/>
        </authorList>
    </citation>
    <scope>NUCLEOTIDE SEQUENCE [LARGE SCALE GENOMIC DNA]</scope>
    <source>
        <strain evidence="1 2">An13</strain>
    </source>
</reference>
<dbReference type="GO" id="GO:0005829">
    <property type="term" value="C:cytosol"/>
    <property type="evidence" value="ECO:0007669"/>
    <property type="project" value="TreeGrafter"/>
</dbReference>
<evidence type="ECO:0008006" key="3">
    <source>
        <dbReference type="Google" id="ProtNLM"/>
    </source>
</evidence>
<dbReference type="Gene3D" id="3.30.1240.10">
    <property type="match status" value="1"/>
</dbReference>